<name>F6FJG9_MYCHI</name>
<reference evidence="2 3" key="1">
    <citation type="journal article" date="2011" name="J. Bacteriol.">
        <title>Complete genome sequences of two hemotropic Mycoplasmas, Mycoplasma haemofelis strain Ohio2 and Mycoplasma suis strain Illinois.</title>
        <authorList>
            <person name="Messick J.B."/>
            <person name="Santos A.P."/>
            <person name="Guimaraes A.M."/>
        </authorList>
    </citation>
    <scope>NUCLEOTIDE SEQUENCE [LARGE SCALE GENOMIC DNA]</scope>
    <source>
        <strain evidence="2 3">Ohio2</strain>
    </source>
</reference>
<feature type="compositionally biased region" description="Low complexity" evidence="1">
    <location>
        <begin position="78"/>
        <end position="107"/>
    </location>
</feature>
<dbReference type="AlphaFoldDB" id="F6FJG9"/>
<dbReference type="BioCyc" id="MHAE859194:G1GR7-1066-MONOMER"/>
<evidence type="ECO:0000313" key="2">
    <source>
        <dbReference type="EMBL" id="AEG73324.1"/>
    </source>
</evidence>
<accession>F6FJG9</accession>
<feature type="compositionally biased region" description="Basic and acidic residues" evidence="1">
    <location>
        <begin position="36"/>
        <end position="50"/>
    </location>
</feature>
<dbReference type="STRING" id="859194.MHF_1074"/>
<evidence type="ECO:0000313" key="3">
    <source>
        <dbReference type="Proteomes" id="UP000007952"/>
    </source>
</evidence>
<organism evidence="2 3">
    <name type="scientific">Mycoplasma haemofelis (strain Ohio2)</name>
    <dbReference type="NCBI Taxonomy" id="859194"/>
    <lineage>
        <taxon>Bacteria</taxon>
        <taxon>Bacillati</taxon>
        <taxon>Mycoplasmatota</taxon>
        <taxon>Mollicutes</taxon>
        <taxon>Mycoplasmataceae</taxon>
        <taxon>Mycoplasma</taxon>
    </lineage>
</organism>
<protein>
    <submittedName>
        <fullName evidence="2">Uncharacterized protein</fullName>
    </submittedName>
</protein>
<dbReference type="EMBL" id="CP002808">
    <property type="protein sequence ID" value="AEG73324.1"/>
    <property type="molecule type" value="Genomic_DNA"/>
</dbReference>
<reference key="2">
    <citation type="submission" date="2011-05" db="EMBL/GenBank/DDBJ databases">
        <title>The Genome of Mycoplasma haemofelis Strain Ohio2, a pathogenic hemoplasma of the cat.</title>
        <authorList>
            <person name="Santos A.P."/>
            <person name="Guimaraes A.M.S."/>
            <person name="SanMiguel P.J."/>
            <person name="Martin S.W."/>
            <person name="Messick J.B."/>
        </authorList>
    </citation>
    <scope>NUCLEOTIDE SEQUENCE</scope>
    <source>
        <strain>Ohio2</strain>
    </source>
</reference>
<sequence length="107" mass="11241">MPIASVKLLKIGGPILAGTGGSAAVYSVVSRNSGGKGEEQVKTASAKDQEVSEQPQQESETRTEQTGSQAQQPQSTVESPKAEAPAAPKEQKRSGGSFYSWFSGWWG</sequence>
<proteinExistence type="predicted"/>
<feature type="region of interest" description="Disordered" evidence="1">
    <location>
        <begin position="31"/>
        <end position="107"/>
    </location>
</feature>
<evidence type="ECO:0000256" key="1">
    <source>
        <dbReference type="SAM" id="MobiDB-lite"/>
    </source>
</evidence>
<dbReference type="Proteomes" id="UP000007952">
    <property type="component" value="Chromosome"/>
</dbReference>
<dbReference type="HOGENOM" id="CLU_2207095_0_0_14"/>
<gene>
    <name evidence="2" type="ordered locus">MHF_1074</name>
</gene>
<feature type="compositionally biased region" description="Polar residues" evidence="1">
    <location>
        <begin position="64"/>
        <end position="77"/>
    </location>
</feature>
<dbReference type="KEGG" id="mhf:MHF_1074"/>